<organism evidence="2 3">
    <name type="scientific">Stachybotrys chartarum (strain CBS 109288 / IBT 7711)</name>
    <name type="common">Toxic black mold</name>
    <name type="synonym">Stilbospora chartarum</name>
    <dbReference type="NCBI Taxonomy" id="1280523"/>
    <lineage>
        <taxon>Eukaryota</taxon>
        <taxon>Fungi</taxon>
        <taxon>Dikarya</taxon>
        <taxon>Ascomycota</taxon>
        <taxon>Pezizomycotina</taxon>
        <taxon>Sordariomycetes</taxon>
        <taxon>Hypocreomycetidae</taxon>
        <taxon>Hypocreales</taxon>
        <taxon>Stachybotryaceae</taxon>
        <taxon>Stachybotrys</taxon>
    </lineage>
</organism>
<feature type="transmembrane region" description="Helical" evidence="1">
    <location>
        <begin position="62"/>
        <end position="86"/>
    </location>
</feature>
<sequence>MVGVTRLEWLNAKIGTDWVDRRWMMWKILMIMLAIELPPTGLTANATTDFNLNGRVPNDQHPMMIIVVTVAGFAEVVWIAITACVLTACGLHFIFFLSIAIIAVSSFGTGVFALVAMGISMANSVCDNDVQSPDRCEVGLRKGLAAGCYKILLTTPIYAYAAYWYFVKARREANVDKEERRRRREVRGHDAVPLVNSVT</sequence>
<dbReference type="OrthoDB" id="3439122at2759"/>
<evidence type="ECO:0000313" key="3">
    <source>
        <dbReference type="Proteomes" id="UP000028045"/>
    </source>
</evidence>
<evidence type="ECO:0000256" key="1">
    <source>
        <dbReference type="SAM" id="Phobius"/>
    </source>
</evidence>
<keyword evidence="3" id="KW-1185">Reference proteome</keyword>
<protein>
    <recommendedName>
        <fullName evidence="4">MARVEL domain-containing protein</fullName>
    </recommendedName>
</protein>
<name>A0A084B0C9_STACB</name>
<keyword evidence="1" id="KW-0472">Membrane</keyword>
<feature type="transmembrane region" description="Helical" evidence="1">
    <location>
        <begin position="23"/>
        <end position="42"/>
    </location>
</feature>
<accession>A0A084B0C9</accession>
<evidence type="ECO:0000313" key="2">
    <source>
        <dbReference type="EMBL" id="KEY71008.1"/>
    </source>
</evidence>
<dbReference type="AlphaFoldDB" id="A0A084B0C9"/>
<dbReference type="HOGENOM" id="CLU_118725_0_0_1"/>
<keyword evidence="1" id="KW-1133">Transmembrane helix</keyword>
<feature type="transmembrane region" description="Helical" evidence="1">
    <location>
        <begin position="93"/>
        <end position="119"/>
    </location>
</feature>
<reference evidence="2 3" key="1">
    <citation type="journal article" date="2014" name="BMC Genomics">
        <title>Comparative genome sequencing reveals chemotype-specific gene clusters in the toxigenic black mold Stachybotrys.</title>
        <authorList>
            <person name="Semeiks J."/>
            <person name="Borek D."/>
            <person name="Otwinowski Z."/>
            <person name="Grishin N.V."/>
        </authorList>
    </citation>
    <scope>NUCLEOTIDE SEQUENCE [LARGE SCALE GENOMIC DNA]</scope>
    <source>
        <strain evidence="3">CBS 109288 / IBT 7711</strain>
    </source>
</reference>
<keyword evidence="1" id="KW-0812">Transmembrane</keyword>
<gene>
    <name evidence="2" type="ORF">S7711_11529</name>
</gene>
<dbReference type="Proteomes" id="UP000028045">
    <property type="component" value="Unassembled WGS sequence"/>
</dbReference>
<proteinExistence type="predicted"/>
<evidence type="ECO:0008006" key="4">
    <source>
        <dbReference type="Google" id="ProtNLM"/>
    </source>
</evidence>
<dbReference type="EMBL" id="KL648366">
    <property type="protein sequence ID" value="KEY71008.1"/>
    <property type="molecule type" value="Genomic_DNA"/>
</dbReference>